<evidence type="ECO:0000313" key="7">
    <source>
        <dbReference type="Proteomes" id="UP001595729"/>
    </source>
</evidence>
<dbReference type="PROSITE" id="PS50931">
    <property type="entry name" value="HTH_LYSR"/>
    <property type="match status" value="1"/>
</dbReference>
<dbReference type="RefSeq" id="WP_382170120.1">
    <property type="nucleotide sequence ID" value="NZ_JBHRXX010000001.1"/>
</dbReference>
<dbReference type="PANTHER" id="PTHR30537:SF35">
    <property type="entry name" value="TRANSCRIPTIONAL REGULATORY PROTEIN"/>
    <property type="match status" value="1"/>
</dbReference>
<sequence>MDRLTSMRVFLRVADEGGFAAAARALDMSPAVVTRLVADLEEHLGTRLLQRTTRRQSLTDAGEAYLERVRHILQDLDDAHSLVSSHTQQLSGTLRVLAPPVLATHVLAPIVASFHQRYPQIQLDIEVASHREPPIEDFDITLMGTDEGYDANIIARKVNTTEAFLVASPAYLARRGTPATPQDLLQHDCLRIKPDMGTRSRQLRLFRSDRDDEVLLDVPPVLWANHTDTLMRAALDGAGITGTTVELAAPHLASGALVRVLAPWITGRFTLYAALPSRKFLPQRTQVFLDHLTERTRERVTQALVGCGAC</sequence>
<gene>
    <name evidence="6" type="ORF">ACFOPI_01725</name>
</gene>
<dbReference type="InterPro" id="IPR036390">
    <property type="entry name" value="WH_DNA-bd_sf"/>
</dbReference>
<accession>A0ABV7W0N8</accession>
<keyword evidence="4" id="KW-0804">Transcription</keyword>
<dbReference type="InterPro" id="IPR058163">
    <property type="entry name" value="LysR-type_TF_proteobact-type"/>
</dbReference>
<comment type="similarity">
    <text evidence="1">Belongs to the LysR transcriptional regulatory family.</text>
</comment>
<evidence type="ECO:0000256" key="1">
    <source>
        <dbReference type="ARBA" id="ARBA00009437"/>
    </source>
</evidence>
<feature type="domain" description="HTH lysR-type" evidence="5">
    <location>
        <begin position="1"/>
        <end position="59"/>
    </location>
</feature>
<dbReference type="SUPFAM" id="SSF53850">
    <property type="entry name" value="Periplasmic binding protein-like II"/>
    <property type="match status" value="1"/>
</dbReference>
<dbReference type="Gene3D" id="1.10.10.10">
    <property type="entry name" value="Winged helix-like DNA-binding domain superfamily/Winged helix DNA-binding domain"/>
    <property type="match status" value="1"/>
</dbReference>
<keyword evidence="7" id="KW-1185">Reference proteome</keyword>
<dbReference type="EMBL" id="JBHRXX010000001">
    <property type="protein sequence ID" value="MFC3682291.1"/>
    <property type="molecule type" value="Genomic_DNA"/>
</dbReference>
<evidence type="ECO:0000256" key="4">
    <source>
        <dbReference type="ARBA" id="ARBA00023163"/>
    </source>
</evidence>
<dbReference type="PANTHER" id="PTHR30537">
    <property type="entry name" value="HTH-TYPE TRANSCRIPTIONAL REGULATOR"/>
    <property type="match status" value="1"/>
</dbReference>
<dbReference type="Gene3D" id="3.40.190.290">
    <property type="match status" value="1"/>
</dbReference>
<organism evidence="6 7">
    <name type="scientific">Hydrogenophaga luteola</name>
    <dbReference type="NCBI Taxonomy" id="1591122"/>
    <lineage>
        <taxon>Bacteria</taxon>
        <taxon>Pseudomonadati</taxon>
        <taxon>Pseudomonadota</taxon>
        <taxon>Betaproteobacteria</taxon>
        <taxon>Burkholderiales</taxon>
        <taxon>Comamonadaceae</taxon>
        <taxon>Hydrogenophaga</taxon>
    </lineage>
</organism>
<dbReference type="Pfam" id="PF03466">
    <property type="entry name" value="LysR_substrate"/>
    <property type="match status" value="1"/>
</dbReference>
<evidence type="ECO:0000256" key="2">
    <source>
        <dbReference type="ARBA" id="ARBA00023015"/>
    </source>
</evidence>
<protein>
    <submittedName>
        <fullName evidence="6">LysR family transcriptional regulator</fullName>
    </submittedName>
</protein>
<comment type="caution">
    <text evidence="6">The sequence shown here is derived from an EMBL/GenBank/DDBJ whole genome shotgun (WGS) entry which is preliminary data.</text>
</comment>
<evidence type="ECO:0000259" key="5">
    <source>
        <dbReference type="PROSITE" id="PS50931"/>
    </source>
</evidence>
<dbReference type="Pfam" id="PF00126">
    <property type="entry name" value="HTH_1"/>
    <property type="match status" value="1"/>
</dbReference>
<dbReference type="InterPro" id="IPR000847">
    <property type="entry name" value="LysR_HTH_N"/>
</dbReference>
<evidence type="ECO:0000313" key="6">
    <source>
        <dbReference type="EMBL" id="MFC3682291.1"/>
    </source>
</evidence>
<keyword evidence="2" id="KW-0805">Transcription regulation</keyword>
<name>A0ABV7W0N8_9BURK</name>
<dbReference type="Proteomes" id="UP001595729">
    <property type="component" value="Unassembled WGS sequence"/>
</dbReference>
<dbReference type="InterPro" id="IPR036388">
    <property type="entry name" value="WH-like_DNA-bd_sf"/>
</dbReference>
<dbReference type="InterPro" id="IPR005119">
    <property type="entry name" value="LysR_subst-bd"/>
</dbReference>
<reference evidence="7" key="1">
    <citation type="journal article" date="2019" name="Int. J. Syst. Evol. Microbiol.">
        <title>The Global Catalogue of Microorganisms (GCM) 10K type strain sequencing project: providing services to taxonomists for standard genome sequencing and annotation.</title>
        <authorList>
            <consortium name="The Broad Institute Genomics Platform"/>
            <consortium name="The Broad Institute Genome Sequencing Center for Infectious Disease"/>
            <person name="Wu L."/>
            <person name="Ma J."/>
        </authorList>
    </citation>
    <scope>NUCLEOTIDE SEQUENCE [LARGE SCALE GENOMIC DNA]</scope>
    <source>
        <strain evidence="7">KCTC 42501</strain>
    </source>
</reference>
<dbReference type="SUPFAM" id="SSF46785">
    <property type="entry name" value="Winged helix' DNA-binding domain"/>
    <property type="match status" value="1"/>
</dbReference>
<proteinExistence type="inferred from homology"/>
<evidence type="ECO:0000256" key="3">
    <source>
        <dbReference type="ARBA" id="ARBA00023125"/>
    </source>
</evidence>
<dbReference type="CDD" id="cd08422">
    <property type="entry name" value="PBP2_CrgA_like"/>
    <property type="match status" value="1"/>
</dbReference>
<keyword evidence="3" id="KW-0238">DNA-binding</keyword>